<organism evidence="6 7">
    <name type="scientific">Sclerotinia borealis (strain F-4128)</name>
    <dbReference type="NCBI Taxonomy" id="1432307"/>
    <lineage>
        <taxon>Eukaryota</taxon>
        <taxon>Fungi</taxon>
        <taxon>Dikarya</taxon>
        <taxon>Ascomycota</taxon>
        <taxon>Pezizomycotina</taxon>
        <taxon>Leotiomycetes</taxon>
        <taxon>Helotiales</taxon>
        <taxon>Sclerotiniaceae</taxon>
        <taxon>Sclerotinia</taxon>
    </lineage>
</organism>
<feature type="domain" description="Fungal-type protein kinase" evidence="5">
    <location>
        <begin position="217"/>
        <end position="652"/>
    </location>
</feature>
<dbReference type="EC" id="2.7.11.1" evidence="1"/>
<evidence type="ECO:0000313" key="6">
    <source>
        <dbReference type="EMBL" id="ESZ94549.1"/>
    </source>
</evidence>
<protein>
    <recommendedName>
        <fullName evidence="1">non-specific serine/threonine protein kinase</fullName>
        <ecNumber evidence="1">2.7.11.1</ecNumber>
    </recommendedName>
</protein>
<dbReference type="PANTHER" id="PTHR38248">
    <property type="entry name" value="FUNK1 6"/>
    <property type="match status" value="1"/>
</dbReference>
<dbReference type="STRING" id="1432307.W9CIN5"/>
<dbReference type="Pfam" id="PF17667">
    <property type="entry name" value="Pkinase_fungal"/>
    <property type="match status" value="1"/>
</dbReference>
<sequence length="694" mass="78242">MSQSNLEIIQACPIDNALDEFCQSFDTSQSLDTLNFDDLQELASKLLSVLSDLEISRRLPSKTNRKTLRQDLLTLIVAVESDGFDIDRIKPLLNAVFANKPDQEIWDRRDIDSALKRELGVIHFDVPQIHNKFFGGVAKLETTSQAFFEECSTGTDPSFIEGWVGWPIGALERDVLNWLETFIEKLATFAQDYRVTPTRRIIANPNKPVTGSVSTRKLDIGFVNNTKKDTTCHWSQILIPGELKSNPAADTHSHSWLDLGRYAREVFSAQDTRRFVLGFTCCGSFMRIWKFDRLGAVSSEKFDINKEGLLFVSTILGFLWADEEELEFDSTIKTAGSQRFIEIERKDGKERLVIDKLMIRTSCVIGRATTCWKAHHDKHPSIPLVIKDSWQYSERDEEGELLCEASQKNVVNVARYYHHETVRILGMEDDIVGNIRKGTKIPKASNLPQNPSAIPRNMDTAGTLSNAGQKRSSSQASILMPPTPSKRPRLAYSSTTTTKAKSEPPPPSKRSHSAPSSTTTTKAKSEPPPNRIHRRVIVSDYGEPIYTANSLIALLTALEGCIEGHESLYNAGFLHRDISINNLMINEDKNNSSWPSFLIDLDSAIKVDREVSSGAKGRTGTRAFMAIGILKNELHSFMHDLESFFWVIFWICIHYKGPGKSIGATEYNDCNFQSDNNLSYTRRLRFAMEEIFLK</sequence>
<evidence type="ECO:0000256" key="4">
    <source>
        <dbReference type="SAM" id="MobiDB-lite"/>
    </source>
</evidence>
<keyword evidence="7" id="KW-1185">Reference proteome</keyword>
<dbReference type="AlphaFoldDB" id="W9CIN5"/>
<keyword evidence="6" id="KW-0808">Transferase</keyword>
<evidence type="ECO:0000259" key="5">
    <source>
        <dbReference type="Pfam" id="PF17667"/>
    </source>
</evidence>
<dbReference type="InterPro" id="IPR011009">
    <property type="entry name" value="Kinase-like_dom_sf"/>
</dbReference>
<accession>W9CIN5</accession>
<dbReference type="OrthoDB" id="3509550at2759"/>
<evidence type="ECO:0000313" key="7">
    <source>
        <dbReference type="Proteomes" id="UP000019487"/>
    </source>
</evidence>
<feature type="compositionally biased region" description="Polar residues" evidence="4">
    <location>
        <begin position="460"/>
        <end position="477"/>
    </location>
</feature>
<feature type="compositionally biased region" description="Low complexity" evidence="4">
    <location>
        <begin position="513"/>
        <end position="522"/>
    </location>
</feature>
<gene>
    <name evidence="6" type="ORF">SBOR_5039</name>
</gene>
<dbReference type="PANTHER" id="PTHR38248:SF2">
    <property type="entry name" value="FUNK1 11"/>
    <property type="match status" value="1"/>
</dbReference>
<dbReference type="InterPro" id="IPR040976">
    <property type="entry name" value="Pkinase_fungal"/>
</dbReference>
<dbReference type="GO" id="GO:0004674">
    <property type="term" value="F:protein serine/threonine kinase activity"/>
    <property type="evidence" value="ECO:0007669"/>
    <property type="project" value="UniProtKB-EC"/>
</dbReference>
<keyword evidence="6" id="KW-0418">Kinase</keyword>
<evidence type="ECO:0000256" key="1">
    <source>
        <dbReference type="ARBA" id="ARBA00012513"/>
    </source>
</evidence>
<dbReference type="PROSITE" id="PS00109">
    <property type="entry name" value="PROTEIN_KINASE_TYR"/>
    <property type="match status" value="1"/>
</dbReference>
<dbReference type="SUPFAM" id="SSF56112">
    <property type="entry name" value="Protein kinase-like (PK-like)"/>
    <property type="match status" value="1"/>
</dbReference>
<dbReference type="HOGENOM" id="CLU_005513_5_0_1"/>
<dbReference type="Proteomes" id="UP000019487">
    <property type="component" value="Unassembled WGS sequence"/>
</dbReference>
<comment type="catalytic activity">
    <reaction evidence="2">
        <text>L-threonyl-[protein] + ATP = O-phospho-L-threonyl-[protein] + ADP + H(+)</text>
        <dbReference type="Rhea" id="RHEA:46608"/>
        <dbReference type="Rhea" id="RHEA-COMP:11060"/>
        <dbReference type="Rhea" id="RHEA-COMP:11605"/>
        <dbReference type="ChEBI" id="CHEBI:15378"/>
        <dbReference type="ChEBI" id="CHEBI:30013"/>
        <dbReference type="ChEBI" id="CHEBI:30616"/>
        <dbReference type="ChEBI" id="CHEBI:61977"/>
        <dbReference type="ChEBI" id="CHEBI:456216"/>
        <dbReference type="EC" id="2.7.11.1"/>
    </reaction>
</comment>
<dbReference type="EMBL" id="AYSA01000237">
    <property type="protein sequence ID" value="ESZ94549.1"/>
    <property type="molecule type" value="Genomic_DNA"/>
</dbReference>
<name>W9CIN5_SCLBF</name>
<dbReference type="InterPro" id="IPR008266">
    <property type="entry name" value="Tyr_kinase_AS"/>
</dbReference>
<dbReference type="Gene3D" id="1.10.510.10">
    <property type="entry name" value="Transferase(Phosphotransferase) domain 1"/>
    <property type="match status" value="1"/>
</dbReference>
<evidence type="ECO:0000256" key="3">
    <source>
        <dbReference type="ARBA" id="ARBA00048679"/>
    </source>
</evidence>
<comment type="catalytic activity">
    <reaction evidence="3">
        <text>L-seryl-[protein] + ATP = O-phospho-L-seryl-[protein] + ADP + H(+)</text>
        <dbReference type="Rhea" id="RHEA:17989"/>
        <dbReference type="Rhea" id="RHEA-COMP:9863"/>
        <dbReference type="Rhea" id="RHEA-COMP:11604"/>
        <dbReference type="ChEBI" id="CHEBI:15378"/>
        <dbReference type="ChEBI" id="CHEBI:29999"/>
        <dbReference type="ChEBI" id="CHEBI:30616"/>
        <dbReference type="ChEBI" id="CHEBI:83421"/>
        <dbReference type="ChEBI" id="CHEBI:456216"/>
        <dbReference type="EC" id="2.7.11.1"/>
    </reaction>
</comment>
<proteinExistence type="predicted"/>
<feature type="region of interest" description="Disordered" evidence="4">
    <location>
        <begin position="440"/>
        <end position="530"/>
    </location>
</feature>
<evidence type="ECO:0000256" key="2">
    <source>
        <dbReference type="ARBA" id="ARBA00047899"/>
    </source>
</evidence>
<comment type="caution">
    <text evidence="6">The sequence shown here is derived from an EMBL/GenBank/DDBJ whole genome shotgun (WGS) entry which is preliminary data.</text>
</comment>
<reference evidence="6 7" key="1">
    <citation type="journal article" date="2014" name="Genome Announc.">
        <title>Draft genome sequence of Sclerotinia borealis, a psychrophilic plant pathogenic fungus.</title>
        <authorList>
            <person name="Mardanov A.V."/>
            <person name="Beletsky A.V."/>
            <person name="Kadnikov V.V."/>
            <person name="Ignatov A.N."/>
            <person name="Ravin N.V."/>
        </authorList>
    </citation>
    <scope>NUCLEOTIDE SEQUENCE [LARGE SCALE GENOMIC DNA]</scope>
    <source>
        <strain evidence="7">F-4157</strain>
    </source>
</reference>